<evidence type="ECO:0000313" key="4">
    <source>
        <dbReference type="EMBL" id="KAL2845908.1"/>
    </source>
</evidence>
<reference evidence="4 5" key="1">
    <citation type="submission" date="2024-07" db="EMBL/GenBank/DDBJ databases">
        <title>Section-level genome sequencing and comparative genomics of Aspergillus sections Usti and Cavernicolus.</title>
        <authorList>
            <consortium name="Lawrence Berkeley National Laboratory"/>
            <person name="Nybo J.L."/>
            <person name="Vesth T.C."/>
            <person name="Theobald S."/>
            <person name="Frisvad J.C."/>
            <person name="Larsen T.O."/>
            <person name="Kjaerboelling I."/>
            <person name="Rothschild-Mancinelli K."/>
            <person name="Lyhne E.K."/>
            <person name="Kogle M.E."/>
            <person name="Barry K."/>
            <person name="Clum A."/>
            <person name="Na H."/>
            <person name="Ledsgaard L."/>
            <person name="Lin J."/>
            <person name="Lipzen A."/>
            <person name="Kuo A."/>
            <person name="Riley R."/>
            <person name="Mondo S."/>
            <person name="Labutti K."/>
            <person name="Haridas S."/>
            <person name="Pangalinan J."/>
            <person name="Salamov A.A."/>
            <person name="Simmons B.A."/>
            <person name="Magnuson J.K."/>
            <person name="Chen J."/>
            <person name="Drula E."/>
            <person name="Henrissat B."/>
            <person name="Wiebenga A."/>
            <person name="Lubbers R.J."/>
            <person name="Gomes A.C."/>
            <person name="Makela M.R."/>
            <person name="Stajich J."/>
            <person name="Grigoriev I.V."/>
            <person name="Mortensen U.H."/>
            <person name="De Vries R.P."/>
            <person name="Baker S.E."/>
            <person name="Andersen M.R."/>
        </authorList>
    </citation>
    <scope>NUCLEOTIDE SEQUENCE [LARGE SCALE GENOMIC DNA]</scope>
    <source>
        <strain evidence="4 5">CBS 123904</strain>
    </source>
</reference>
<evidence type="ECO:0000259" key="3">
    <source>
        <dbReference type="PROSITE" id="PS50157"/>
    </source>
</evidence>
<dbReference type="PROSITE" id="PS50157">
    <property type="entry name" value="ZINC_FINGER_C2H2_2"/>
    <property type="match status" value="1"/>
</dbReference>
<dbReference type="InterPro" id="IPR036236">
    <property type="entry name" value="Znf_C2H2_sf"/>
</dbReference>
<organism evidence="4 5">
    <name type="scientific">Aspergillus pseudoustus</name>
    <dbReference type="NCBI Taxonomy" id="1810923"/>
    <lineage>
        <taxon>Eukaryota</taxon>
        <taxon>Fungi</taxon>
        <taxon>Dikarya</taxon>
        <taxon>Ascomycota</taxon>
        <taxon>Pezizomycotina</taxon>
        <taxon>Eurotiomycetes</taxon>
        <taxon>Eurotiomycetidae</taxon>
        <taxon>Eurotiales</taxon>
        <taxon>Aspergillaceae</taxon>
        <taxon>Aspergillus</taxon>
        <taxon>Aspergillus subgen. Nidulantes</taxon>
    </lineage>
</organism>
<evidence type="ECO:0000256" key="2">
    <source>
        <dbReference type="SAM" id="MobiDB-lite"/>
    </source>
</evidence>
<dbReference type="EMBL" id="JBFXLU010000067">
    <property type="protein sequence ID" value="KAL2845908.1"/>
    <property type="molecule type" value="Genomic_DNA"/>
</dbReference>
<keyword evidence="1" id="KW-0862">Zinc</keyword>
<dbReference type="Proteomes" id="UP001610446">
    <property type="component" value="Unassembled WGS sequence"/>
</dbReference>
<keyword evidence="1" id="KW-0863">Zinc-finger</keyword>
<feature type="domain" description="C2H2-type" evidence="3">
    <location>
        <begin position="202"/>
        <end position="232"/>
    </location>
</feature>
<feature type="compositionally biased region" description="Low complexity" evidence="2">
    <location>
        <begin position="144"/>
        <end position="155"/>
    </location>
</feature>
<proteinExistence type="predicted"/>
<keyword evidence="5" id="KW-1185">Reference proteome</keyword>
<feature type="region of interest" description="Disordered" evidence="2">
    <location>
        <begin position="138"/>
        <end position="165"/>
    </location>
</feature>
<sequence>MSTFENPLYSLPSSPFADALWTSWAVDGSLGTGQDEGDFKPDANWQLSMYSIPDYSLPFDNWSDQCPTPLSSLSPPDRTGSIGQLTDTGPDITNWVPNLDTLGNSATSTVPIPSPCARDQASQSNFLQDYSTQQSCTLLTSNHSSPSETGSSVPSILPNTKTNRNSKTPIRCWEHSCGGRAFSSLGNYERHLREKSGRAKSFTCEQCGQRFTRSTAKNKHIRYGRCRMRHVQ</sequence>
<protein>
    <recommendedName>
        <fullName evidence="3">C2H2-type domain-containing protein</fullName>
    </recommendedName>
</protein>
<dbReference type="SUPFAM" id="SSF57667">
    <property type="entry name" value="beta-beta-alpha zinc fingers"/>
    <property type="match status" value="1"/>
</dbReference>
<keyword evidence="1" id="KW-0479">Metal-binding</keyword>
<evidence type="ECO:0000313" key="5">
    <source>
        <dbReference type="Proteomes" id="UP001610446"/>
    </source>
</evidence>
<comment type="caution">
    <text evidence="4">The sequence shown here is derived from an EMBL/GenBank/DDBJ whole genome shotgun (WGS) entry which is preliminary data.</text>
</comment>
<name>A0ABR4K408_9EURO</name>
<dbReference type="Gene3D" id="3.30.160.60">
    <property type="entry name" value="Classic Zinc Finger"/>
    <property type="match status" value="1"/>
</dbReference>
<accession>A0ABR4K408</accession>
<gene>
    <name evidence="4" type="ORF">BJY01DRAFT_213757</name>
</gene>
<dbReference type="InterPro" id="IPR013087">
    <property type="entry name" value="Znf_C2H2_type"/>
</dbReference>
<evidence type="ECO:0000256" key="1">
    <source>
        <dbReference type="PROSITE-ProRule" id="PRU00042"/>
    </source>
</evidence>